<keyword evidence="1" id="KW-0808">Transferase</keyword>
<dbReference type="GO" id="GO:0016746">
    <property type="term" value="F:acyltransferase activity"/>
    <property type="evidence" value="ECO:0007669"/>
    <property type="project" value="UniProtKB-KW"/>
</dbReference>
<evidence type="ECO:0000313" key="1">
    <source>
        <dbReference type="EMBL" id="MBX10792.1"/>
    </source>
</evidence>
<sequence length="15" mass="1770">MQKREEPMFVVCGSE</sequence>
<reference evidence="1" key="1">
    <citation type="submission" date="2018-02" db="EMBL/GenBank/DDBJ databases">
        <title>Rhizophora mucronata_Transcriptome.</title>
        <authorList>
            <person name="Meera S.P."/>
            <person name="Sreeshan A."/>
            <person name="Augustine A."/>
        </authorList>
    </citation>
    <scope>NUCLEOTIDE SEQUENCE</scope>
    <source>
        <tissue evidence="1">Leaf</tissue>
    </source>
</reference>
<dbReference type="EMBL" id="GGEC01030308">
    <property type="protein sequence ID" value="MBX10792.1"/>
    <property type="molecule type" value="Transcribed_RNA"/>
</dbReference>
<protein>
    <submittedName>
        <fullName evidence="1">BAHD acyltransferase</fullName>
    </submittedName>
</protein>
<organism evidence="1">
    <name type="scientific">Rhizophora mucronata</name>
    <name type="common">Asiatic mangrove</name>
    <dbReference type="NCBI Taxonomy" id="61149"/>
    <lineage>
        <taxon>Eukaryota</taxon>
        <taxon>Viridiplantae</taxon>
        <taxon>Streptophyta</taxon>
        <taxon>Embryophyta</taxon>
        <taxon>Tracheophyta</taxon>
        <taxon>Spermatophyta</taxon>
        <taxon>Magnoliopsida</taxon>
        <taxon>eudicotyledons</taxon>
        <taxon>Gunneridae</taxon>
        <taxon>Pentapetalae</taxon>
        <taxon>rosids</taxon>
        <taxon>fabids</taxon>
        <taxon>Malpighiales</taxon>
        <taxon>Rhizophoraceae</taxon>
        <taxon>Rhizophora</taxon>
    </lineage>
</organism>
<name>A0A2P2KYJ5_RHIMU</name>
<keyword evidence="1" id="KW-0012">Acyltransferase</keyword>
<accession>A0A2P2KYJ5</accession>
<proteinExistence type="predicted"/>